<dbReference type="InterPro" id="IPR027417">
    <property type="entry name" value="P-loop_NTPase"/>
</dbReference>
<dbReference type="HAMAP" id="MF_00235">
    <property type="entry name" value="Adenylate_kinase_Adk"/>
    <property type="match status" value="1"/>
</dbReference>
<keyword evidence="2 5" id="KW-0545">Nucleotide biosynthesis</keyword>
<feature type="binding site" evidence="5">
    <location>
        <position position="134"/>
    </location>
    <ligand>
        <name>AMP</name>
        <dbReference type="ChEBI" id="CHEBI:456215"/>
    </ligand>
</feature>
<organism evidence="8 9">
    <name type="scientific">Chitinophaga agri</name>
    <dbReference type="NCBI Taxonomy" id="2703787"/>
    <lineage>
        <taxon>Bacteria</taxon>
        <taxon>Pseudomonadati</taxon>
        <taxon>Bacteroidota</taxon>
        <taxon>Chitinophagia</taxon>
        <taxon>Chitinophagales</taxon>
        <taxon>Chitinophagaceae</taxon>
        <taxon>Chitinophaga</taxon>
    </lineage>
</organism>
<dbReference type="RefSeq" id="WP_162330904.1">
    <property type="nucleotide sequence ID" value="NZ_CP048113.1"/>
</dbReference>
<comment type="caution">
    <text evidence="5">Lacks conserved residue(s) required for the propagation of feature annotation.</text>
</comment>
<keyword evidence="5" id="KW-0963">Cytoplasm</keyword>
<comment type="subcellular location">
    <subcellularLocation>
        <location evidence="5 7">Cytoplasm</location>
    </subcellularLocation>
</comment>
<comment type="subunit">
    <text evidence="5 7">Monomer.</text>
</comment>
<evidence type="ECO:0000256" key="1">
    <source>
        <dbReference type="ARBA" id="ARBA00022679"/>
    </source>
</evidence>
<dbReference type="AlphaFoldDB" id="A0A6B9ZAN2"/>
<evidence type="ECO:0000256" key="3">
    <source>
        <dbReference type="ARBA" id="ARBA00022741"/>
    </source>
</evidence>
<comment type="function">
    <text evidence="5">Catalyzes the reversible transfer of the terminal phosphate group between ATP and AMP. Plays an important role in cellular energy homeostasis and in adenine nucleotide metabolism.</text>
</comment>
<evidence type="ECO:0000256" key="2">
    <source>
        <dbReference type="ARBA" id="ARBA00022727"/>
    </source>
</evidence>
<dbReference type="PANTHER" id="PTHR23359">
    <property type="entry name" value="NUCLEOTIDE KINASE"/>
    <property type="match status" value="1"/>
</dbReference>
<evidence type="ECO:0000256" key="6">
    <source>
        <dbReference type="RuleBase" id="RU003330"/>
    </source>
</evidence>
<keyword evidence="9" id="KW-1185">Reference proteome</keyword>
<feature type="binding site" evidence="5">
    <location>
        <position position="37"/>
    </location>
    <ligand>
        <name>AMP</name>
        <dbReference type="ChEBI" id="CHEBI:456215"/>
    </ligand>
</feature>
<feature type="binding site" evidence="5">
    <location>
        <begin position="86"/>
        <end position="89"/>
    </location>
    <ligand>
        <name>AMP</name>
        <dbReference type="ChEBI" id="CHEBI:456215"/>
    </ligand>
</feature>
<evidence type="ECO:0000256" key="7">
    <source>
        <dbReference type="RuleBase" id="RU003331"/>
    </source>
</evidence>
<dbReference type="Gene3D" id="3.40.50.300">
    <property type="entry name" value="P-loop containing nucleotide triphosphate hydrolases"/>
    <property type="match status" value="1"/>
</dbReference>
<dbReference type="SUPFAM" id="SSF52540">
    <property type="entry name" value="P-loop containing nucleoside triphosphate hydrolases"/>
    <property type="match status" value="1"/>
</dbReference>
<comment type="similarity">
    <text evidence="5 6">Belongs to the adenylate kinase family.</text>
</comment>
<evidence type="ECO:0000256" key="4">
    <source>
        <dbReference type="ARBA" id="ARBA00022777"/>
    </source>
</evidence>
<protein>
    <recommendedName>
        <fullName evidence="5 7">Adenylate kinase</fullName>
        <shortName evidence="5">AK</shortName>
        <ecNumber evidence="5 7">2.7.4.3</ecNumber>
    </recommendedName>
    <alternativeName>
        <fullName evidence="5">ATP-AMP transphosphorylase</fullName>
    </alternativeName>
    <alternativeName>
        <fullName evidence="5">ATP:AMP phosphotransferase</fullName>
    </alternativeName>
    <alternativeName>
        <fullName evidence="5">Adenylate monophosphate kinase</fullName>
    </alternativeName>
</protein>
<dbReference type="EC" id="2.7.4.3" evidence="5 7"/>
<sequence length="191" mass="21309">MEILIITGPPYCGKGTQCAVLETISGFKHISTGDRVRREKTEMTAFGEIVKSYEENGNLVPDEIMQGLIAQIIDENLGEKGIILDGYPRTVSQVDTILEVLAEKHLNVSCVINIVVPKEELLVRATKRAKESDRKDDQDPEIHLKRIEIFETQTGPAVEYMQQKFDVVNIDGLGTIGDITEAIRTAIDERI</sequence>
<feature type="binding site" evidence="5">
    <location>
        <position position="128"/>
    </location>
    <ligand>
        <name>ATP</name>
        <dbReference type="ChEBI" id="CHEBI:30616"/>
    </ligand>
</feature>
<feature type="binding site" evidence="5">
    <location>
        <position position="32"/>
    </location>
    <ligand>
        <name>AMP</name>
        <dbReference type="ChEBI" id="CHEBI:456215"/>
    </ligand>
</feature>
<evidence type="ECO:0000256" key="5">
    <source>
        <dbReference type="HAMAP-Rule" id="MF_00235"/>
    </source>
</evidence>
<keyword evidence="1 5" id="KW-0808">Transferase</keyword>
<comment type="pathway">
    <text evidence="5">Purine metabolism; AMP biosynthesis via salvage pathway; AMP from ADP: step 1/1.</text>
</comment>
<keyword evidence="3 5" id="KW-0547">Nucleotide-binding</keyword>
<feature type="binding site" evidence="5">
    <location>
        <position position="146"/>
    </location>
    <ligand>
        <name>AMP</name>
        <dbReference type="ChEBI" id="CHEBI:456215"/>
    </ligand>
</feature>
<proteinExistence type="inferred from homology"/>
<dbReference type="GO" id="GO:0005524">
    <property type="term" value="F:ATP binding"/>
    <property type="evidence" value="ECO:0007669"/>
    <property type="project" value="UniProtKB-UniRule"/>
</dbReference>
<keyword evidence="4 5" id="KW-0418">Kinase</keyword>
<name>A0A6B9ZAN2_9BACT</name>
<dbReference type="EMBL" id="CP048113">
    <property type="protein sequence ID" value="QHS59207.1"/>
    <property type="molecule type" value="Genomic_DNA"/>
</dbReference>
<dbReference type="PRINTS" id="PR00094">
    <property type="entry name" value="ADENYLTKNASE"/>
</dbReference>
<dbReference type="PROSITE" id="PS00113">
    <property type="entry name" value="ADENYLATE_KINASE"/>
    <property type="match status" value="1"/>
</dbReference>
<dbReference type="GO" id="GO:0004017">
    <property type="term" value="F:AMP kinase activity"/>
    <property type="evidence" value="ECO:0007669"/>
    <property type="project" value="UniProtKB-UniRule"/>
</dbReference>
<accession>A0A6B9ZAN2</accession>
<dbReference type="InterPro" id="IPR033690">
    <property type="entry name" value="Adenylat_kinase_CS"/>
</dbReference>
<feature type="binding site" evidence="5">
    <location>
        <position position="174"/>
    </location>
    <ligand>
        <name>ATP</name>
        <dbReference type="ChEBI" id="CHEBI:30616"/>
    </ligand>
</feature>
<gene>
    <name evidence="5" type="primary">adk</name>
    <name evidence="8" type="ORF">GWR21_06290</name>
</gene>
<dbReference type="GO" id="GO:0044209">
    <property type="term" value="P:AMP salvage"/>
    <property type="evidence" value="ECO:0007669"/>
    <property type="project" value="UniProtKB-UniRule"/>
</dbReference>
<feature type="region of interest" description="NMP" evidence="5">
    <location>
        <begin position="31"/>
        <end position="60"/>
    </location>
</feature>
<dbReference type="GO" id="GO:0005737">
    <property type="term" value="C:cytoplasm"/>
    <property type="evidence" value="ECO:0007669"/>
    <property type="project" value="UniProtKB-SubCell"/>
</dbReference>
<dbReference type="KEGG" id="chih:GWR21_06290"/>
<evidence type="ECO:0000313" key="8">
    <source>
        <dbReference type="EMBL" id="QHS59207.1"/>
    </source>
</evidence>
<dbReference type="CDD" id="cd01428">
    <property type="entry name" value="ADK"/>
    <property type="match status" value="1"/>
</dbReference>
<comment type="domain">
    <text evidence="5">Consists of three domains, a large central CORE domain and two small peripheral domains, NMPbind and LID, which undergo movements during catalysis. The LID domain closes over the site of phosphoryl transfer upon ATP binding. Assembling and dissambling the active center during each catalytic cycle provides an effective means to prevent ATP hydrolysis.</text>
</comment>
<dbReference type="Pfam" id="PF00406">
    <property type="entry name" value="ADK"/>
    <property type="match status" value="1"/>
</dbReference>
<evidence type="ECO:0000313" key="9">
    <source>
        <dbReference type="Proteomes" id="UP000476411"/>
    </source>
</evidence>
<feature type="binding site" evidence="5">
    <location>
        <begin position="58"/>
        <end position="60"/>
    </location>
    <ligand>
        <name>AMP</name>
        <dbReference type="ChEBI" id="CHEBI:456215"/>
    </ligand>
</feature>
<dbReference type="InterPro" id="IPR000850">
    <property type="entry name" value="Adenylat/UMP-CMP_kin"/>
</dbReference>
<dbReference type="Proteomes" id="UP000476411">
    <property type="component" value="Chromosome"/>
</dbReference>
<comment type="catalytic activity">
    <reaction evidence="5 7">
        <text>AMP + ATP = 2 ADP</text>
        <dbReference type="Rhea" id="RHEA:12973"/>
        <dbReference type="ChEBI" id="CHEBI:30616"/>
        <dbReference type="ChEBI" id="CHEBI:456215"/>
        <dbReference type="ChEBI" id="CHEBI:456216"/>
        <dbReference type="EC" id="2.7.4.3"/>
    </reaction>
</comment>
<reference evidence="8 9" key="1">
    <citation type="submission" date="2020-01" db="EMBL/GenBank/DDBJ databases">
        <title>Complete genome sequence of Chitinophaga sp. H33E-04 isolated from quinoa roots.</title>
        <authorList>
            <person name="Weon H.-Y."/>
            <person name="Lee S.A."/>
        </authorList>
    </citation>
    <scope>NUCLEOTIDE SEQUENCE [LARGE SCALE GENOMIC DNA]</scope>
    <source>
        <strain evidence="8 9">H33E-04</strain>
    </source>
</reference>
<feature type="binding site" evidence="5">
    <location>
        <position position="93"/>
    </location>
    <ligand>
        <name>AMP</name>
        <dbReference type="ChEBI" id="CHEBI:456215"/>
    </ligand>
</feature>
<keyword evidence="5 7" id="KW-0067">ATP-binding</keyword>
<dbReference type="UniPathway" id="UPA00588">
    <property type="reaction ID" value="UER00649"/>
</dbReference>